<sequence>MTGQPKKNIRFIRLRTVIDKTGLSRSTIYNKIKSDSKYFDPTFPNQIKLGGGAVAWIECEVDDWMLSQIEITRS</sequence>
<dbReference type="EMBL" id="LAZR01001727">
    <property type="protein sequence ID" value="KKN40072.1"/>
    <property type="molecule type" value="Genomic_DNA"/>
</dbReference>
<reference evidence="1" key="1">
    <citation type="journal article" date="2015" name="Nature">
        <title>Complex archaea that bridge the gap between prokaryotes and eukaryotes.</title>
        <authorList>
            <person name="Spang A."/>
            <person name="Saw J.H."/>
            <person name="Jorgensen S.L."/>
            <person name="Zaremba-Niedzwiedzka K."/>
            <person name="Martijn J."/>
            <person name="Lind A.E."/>
            <person name="van Eijk R."/>
            <person name="Schleper C."/>
            <person name="Guy L."/>
            <person name="Ettema T.J."/>
        </authorList>
    </citation>
    <scope>NUCLEOTIDE SEQUENCE</scope>
</reference>
<evidence type="ECO:0000313" key="1">
    <source>
        <dbReference type="EMBL" id="KKN40072.1"/>
    </source>
</evidence>
<dbReference type="PANTHER" id="PTHR36154">
    <property type="entry name" value="DNA-BINDING TRANSCRIPTIONAL ACTIVATOR ALPA"/>
    <property type="match status" value="1"/>
</dbReference>
<comment type="caution">
    <text evidence="1">The sequence shown here is derived from an EMBL/GenBank/DDBJ whole genome shotgun (WGS) entry which is preliminary data.</text>
</comment>
<dbReference type="PANTHER" id="PTHR36154:SF1">
    <property type="entry name" value="DNA-BINDING TRANSCRIPTIONAL ACTIVATOR ALPA"/>
    <property type="match status" value="1"/>
</dbReference>
<protein>
    <recommendedName>
        <fullName evidence="2">AlpA family transcriptional regulator</fullName>
    </recommendedName>
</protein>
<dbReference type="InterPro" id="IPR052931">
    <property type="entry name" value="Prophage_regulatory_activator"/>
</dbReference>
<dbReference type="AlphaFoldDB" id="A0A0F9QSS1"/>
<evidence type="ECO:0008006" key="2">
    <source>
        <dbReference type="Google" id="ProtNLM"/>
    </source>
</evidence>
<accession>A0A0F9QSS1</accession>
<dbReference type="Gene3D" id="1.10.238.160">
    <property type="match status" value="1"/>
</dbReference>
<name>A0A0F9QSS1_9ZZZZ</name>
<gene>
    <name evidence="1" type="ORF">LCGC14_0737050</name>
</gene>
<organism evidence="1">
    <name type="scientific">marine sediment metagenome</name>
    <dbReference type="NCBI Taxonomy" id="412755"/>
    <lineage>
        <taxon>unclassified sequences</taxon>
        <taxon>metagenomes</taxon>
        <taxon>ecological metagenomes</taxon>
    </lineage>
</organism>
<dbReference type="InterPro" id="IPR010260">
    <property type="entry name" value="AlpA"/>
</dbReference>
<proteinExistence type="predicted"/>
<dbReference type="Pfam" id="PF05930">
    <property type="entry name" value="Phage_AlpA"/>
    <property type="match status" value="1"/>
</dbReference>